<keyword evidence="2" id="KW-1185">Reference proteome</keyword>
<dbReference type="RefSeq" id="WP_069390980.1">
    <property type="nucleotide sequence ID" value="NZ_AP022594.1"/>
</dbReference>
<sequence length="202" mass="21587">MRKWKRVDGPDGPRFRSGVDAREAAVLCGLVSSVIDMLDERAASAPTDELEAITGMRTGNSRRPDDATLGRLLPDFHRPTAGEADGAADGDDAAGSLNAALRGLHEPEIIDAKRAAAERMLATVPPEGGRFELSEDDANSWLTAVNDVRLALGTMLGIGPDGPERLPEDHPLAGHLDVYQWLTWLQEYLVLALIDGLGGSGR</sequence>
<dbReference type="AlphaFoldDB" id="A0A7I7S9N1"/>
<evidence type="ECO:0000313" key="1">
    <source>
        <dbReference type="EMBL" id="OSC31418.1"/>
    </source>
</evidence>
<comment type="caution">
    <text evidence="1">The sequence shown here is derived from an EMBL/GenBank/DDBJ whole genome shotgun (WGS) entry which is preliminary data.</text>
</comment>
<dbReference type="Pfam" id="PF09438">
    <property type="entry name" value="DUF2017"/>
    <property type="match status" value="1"/>
</dbReference>
<dbReference type="Proteomes" id="UP000193577">
    <property type="component" value="Unassembled WGS sequence"/>
</dbReference>
<dbReference type="OrthoDB" id="3268479at2"/>
<evidence type="ECO:0000313" key="2">
    <source>
        <dbReference type="Proteomes" id="UP000193577"/>
    </source>
</evidence>
<accession>A0A7I7S9N1</accession>
<organism evidence="1 2">
    <name type="scientific">Mycolicibacillus koreensis</name>
    <dbReference type="NCBI Taxonomy" id="1069220"/>
    <lineage>
        <taxon>Bacteria</taxon>
        <taxon>Bacillati</taxon>
        <taxon>Actinomycetota</taxon>
        <taxon>Actinomycetes</taxon>
        <taxon>Mycobacteriales</taxon>
        <taxon>Mycobacteriaceae</taxon>
        <taxon>Mycolicibacillus</taxon>
    </lineage>
</organism>
<reference evidence="1 2" key="1">
    <citation type="submission" date="2017-04" db="EMBL/GenBank/DDBJ databases">
        <title>The new phylogeny of genus Mycobacterium.</title>
        <authorList>
            <person name="Tortoli E."/>
            <person name="Trovato A."/>
            <person name="Cirillo D.M."/>
        </authorList>
    </citation>
    <scope>NUCLEOTIDE SEQUENCE [LARGE SCALE GENOMIC DNA]</scope>
    <source>
        <strain evidence="1 2">KCTC 19819</strain>
    </source>
</reference>
<dbReference type="EMBL" id="NCXO01000045">
    <property type="protein sequence ID" value="OSC31418.1"/>
    <property type="molecule type" value="Genomic_DNA"/>
</dbReference>
<gene>
    <name evidence="1" type="ORF">B8W67_16395</name>
</gene>
<proteinExistence type="predicted"/>
<name>A0A7I7S9N1_9MYCO</name>
<dbReference type="InterPro" id="IPR018561">
    <property type="entry name" value="AosR"/>
</dbReference>
<protein>
    <submittedName>
        <fullName evidence="1">Uncharacterized protein</fullName>
    </submittedName>
</protein>